<reference evidence="1" key="1">
    <citation type="journal article" date="2021" name="Microb. Physiol.">
        <title>Proteogenomic Insights into the Physiology of Marine, Sulfate-Reducing, Filamentous Desulfonema limicola and Desulfonema magnum.</title>
        <authorList>
            <person name="Schnaars V."/>
            <person name="Wohlbrand L."/>
            <person name="Scheve S."/>
            <person name="Hinrichs C."/>
            <person name="Reinhardt R."/>
            <person name="Rabus R."/>
        </authorList>
    </citation>
    <scope>NUCLEOTIDE SEQUENCE</scope>
    <source>
        <strain evidence="1">4be13</strain>
    </source>
</reference>
<gene>
    <name evidence="1" type="ORF">dnm_025160</name>
</gene>
<evidence type="ECO:0000313" key="2">
    <source>
        <dbReference type="Proteomes" id="UP000663722"/>
    </source>
</evidence>
<name>A0A975BJI6_9BACT</name>
<proteinExistence type="predicted"/>
<protein>
    <submittedName>
        <fullName evidence="1">Uncharacterized protein</fullName>
    </submittedName>
</protein>
<evidence type="ECO:0000313" key="1">
    <source>
        <dbReference type="EMBL" id="QTA86493.1"/>
    </source>
</evidence>
<dbReference type="Proteomes" id="UP000663722">
    <property type="component" value="Chromosome"/>
</dbReference>
<dbReference type="KEGG" id="dmm:dnm_025160"/>
<accession>A0A975BJI6</accession>
<keyword evidence="2" id="KW-1185">Reference proteome</keyword>
<sequence>MVFYNFVVKCRKKYPDISFFASASDRKYAKIYVRVIIWYGFCM</sequence>
<organism evidence="1 2">
    <name type="scientific">Desulfonema magnum</name>
    <dbReference type="NCBI Taxonomy" id="45655"/>
    <lineage>
        <taxon>Bacteria</taxon>
        <taxon>Pseudomonadati</taxon>
        <taxon>Thermodesulfobacteriota</taxon>
        <taxon>Desulfobacteria</taxon>
        <taxon>Desulfobacterales</taxon>
        <taxon>Desulfococcaceae</taxon>
        <taxon>Desulfonema</taxon>
    </lineage>
</organism>
<dbReference type="EMBL" id="CP061800">
    <property type="protein sequence ID" value="QTA86493.1"/>
    <property type="molecule type" value="Genomic_DNA"/>
</dbReference>
<dbReference type="AlphaFoldDB" id="A0A975BJI6"/>